<dbReference type="InterPro" id="IPR005064">
    <property type="entry name" value="BUG"/>
</dbReference>
<feature type="signal peptide" evidence="2">
    <location>
        <begin position="1"/>
        <end position="17"/>
    </location>
</feature>
<dbReference type="PIRSF" id="PIRSF017082">
    <property type="entry name" value="YflP"/>
    <property type="match status" value="1"/>
</dbReference>
<protein>
    <submittedName>
        <fullName evidence="3">ABC transporter substrate-binding protein</fullName>
    </submittedName>
</protein>
<sequence>MAALGLAAATAAAPAAAQDFPARAVTMVVPYAPGGSTDVLGRILARGMGKALGQTVVVENQGGAGGSIGTQRVVRANADGYTLVFGNTGPLAANVALYPSLGYDPRSDLAPIGLGASNPMVIAASNRSGVRTLDALLGRLRSLKGEATFGNAGAGSTSHLAAALFLQITGTQATAVGYRGVGPAMTDLTAGVIDALIDQTLTMIPAHRGQQVVALAVATPQRLPQLPDVPTFAEAGVGQFNMAVWNALLAPAATPAPVVARLVRALDAALDDAEVRARLGELAAVLPEGEARGPEPLRQLIASEVERWGVTIREAGIRVE</sequence>
<accession>A0A1V2H049</accession>
<dbReference type="PANTHER" id="PTHR42928">
    <property type="entry name" value="TRICARBOXYLATE-BINDING PROTEIN"/>
    <property type="match status" value="1"/>
</dbReference>
<dbReference type="EMBL" id="MLCO01000225">
    <property type="protein sequence ID" value="ONG49529.1"/>
    <property type="molecule type" value="Genomic_DNA"/>
</dbReference>
<gene>
    <name evidence="3" type="ORF">BKE38_20790</name>
</gene>
<dbReference type="Proteomes" id="UP000188879">
    <property type="component" value="Unassembled WGS sequence"/>
</dbReference>
<keyword evidence="2" id="KW-0732">Signal</keyword>
<feature type="chain" id="PRO_5012844152" evidence="2">
    <location>
        <begin position="18"/>
        <end position="320"/>
    </location>
</feature>
<evidence type="ECO:0000313" key="3">
    <source>
        <dbReference type="EMBL" id="ONG49529.1"/>
    </source>
</evidence>
<evidence type="ECO:0000256" key="1">
    <source>
        <dbReference type="ARBA" id="ARBA00006987"/>
    </source>
</evidence>
<dbReference type="PANTHER" id="PTHR42928:SF5">
    <property type="entry name" value="BLR1237 PROTEIN"/>
    <property type="match status" value="1"/>
</dbReference>
<dbReference type="Gene3D" id="3.40.190.10">
    <property type="entry name" value="Periplasmic binding protein-like II"/>
    <property type="match status" value="1"/>
</dbReference>
<dbReference type="InterPro" id="IPR042100">
    <property type="entry name" value="Bug_dom1"/>
</dbReference>
<evidence type="ECO:0000313" key="4">
    <source>
        <dbReference type="Proteomes" id="UP000188879"/>
    </source>
</evidence>
<organism evidence="3 4">
    <name type="scientific">Teichococcus deserti</name>
    <dbReference type="NCBI Taxonomy" id="1817963"/>
    <lineage>
        <taxon>Bacteria</taxon>
        <taxon>Pseudomonadati</taxon>
        <taxon>Pseudomonadota</taxon>
        <taxon>Alphaproteobacteria</taxon>
        <taxon>Acetobacterales</taxon>
        <taxon>Roseomonadaceae</taxon>
        <taxon>Roseomonas</taxon>
    </lineage>
</organism>
<name>A0A1V2H049_9PROT</name>
<comment type="caution">
    <text evidence="3">The sequence shown here is derived from an EMBL/GenBank/DDBJ whole genome shotgun (WGS) entry which is preliminary data.</text>
</comment>
<dbReference type="SUPFAM" id="SSF53850">
    <property type="entry name" value="Periplasmic binding protein-like II"/>
    <property type="match status" value="1"/>
</dbReference>
<keyword evidence="4" id="KW-1185">Reference proteome</keyword>
<dbReference type="Pfam" id="PF03401">
    <property type="entry name" value="TctC"/>
    <property type="match status" value="1"/>
</dbReference>
<dbReference type="Gene3D" id="3.40.190.150">
    <property type="entry name" value="Bordetella uptake gene, domain 1"/>
    <property type="match status" value="1"/>
</dbReference>
<comment type="similarity">
    <text evidence="1">Belongs to the UPF0065 (bug) family.</text>
</comment>
<dbReference type="AlphaFoldDB" id="A0A1V2H049"/>
<proteinExistence type="inferred from homology"/>
<reference evidence="3 4" key="1">
    <citation type="submission" date="2016-10" db="EMBL/GenBank/DDBJ databases">
        <title>Draft Genome sequence of Roseomonas sp. strain M3.</title>
        <authorList>
            <person name="Subhash Y."/>
            <person name="Lee S."/>
        </authorList>
    </citation>
    <scope>NUCLEOTIDE SEQUENCE [LARGE SCALE GENOMIC DNA]</scope>
    <source>
        <strain evidence="3 4">M3</strain>
    </source>
</reference>
<evidence type="ECO:0000256" key="2">
    <source>
        <dbReference type="SAM" id="SignalP"/>
    </source>
</evidence>